<dbReference type="SUPFAM" id="SSF54631">
    <property type="entry name" value="CBS-domain pair"/>
    <property type="match status" value="1"/>
</dbReference>
<dbReference type="OrthoDB" id="43333at2157"/>
<dbReference type="PROSITE" id="PS51371">
    <property type="entry name" value="CBS"/>
    <property type="match status" value="2"/>
</dbReference>
<dbReference type="CDD" id="cd09836">
    <property type="entry name" value="CBS_pair_arch"/>
    <property type="match status" value="1"/>
</dbReference>
<dbReference type="Pfam" id="PF00571">
    <property type="entry name" value="CBS"/>
    <property type="match status" value="2"/>
</dbReference>
<dbReference type="Proteomes" id="UP000008138">
    <property type="component" value="Chromosome"/>
</dbReference>
<dbReference type="PANTHER" id="PTHR43080:SF2">
    <property type="entry name" value="CBS DOMAIN-CONTAINING PROTEIN"/>
    <property type="match status" value="1"/>
</dbReference>
<reference key="2">
    <citation type="submission" date="2011-03" db="EMBL/GenBank/DDBJ databases">
        <title>Complete genome sequence of the thermoacidophilic crenarchaeon Thermoproteus uzoniensis 768-20.</title>
        <authorList>
            <person name="Mardanov A.V."/>
            <person name="Gumerov V.M."/>
            <person name="Beletsky A.V."/>
            <person name="Prokofeva M.I."/>
            <person name="Bonch-Osmolovskaya E.A."/>
            <person name="Ravin N.V."/>
            <person name="Skryabin K.G."/>
        </authorList>
    </citation>
    <scope>NUCLEOTIDE SEQUENCE</scope>
    <source>
        <strain>768-20</strain>
    </source>
</reference>
<dbReference type="HOGENOM" id="CLU_040681_12_1_2"/>
<keyword evidence="5" id="KW-1185">Reference proteome</keyword>
<dbReference type="GeneID" id="10360475"/>
<dbReference type="InterPro" id="IPR051257">
    <property type="entry name" value="Diverse_CBS-Domain"/>
</dbReference>
<dbReference type="InterPro" id="IPR000644">
    <property type="entry name" value="CBS_dom"/>
</dbReference>
<evidence type="ECO:0000259" key="3">
    <source>
        <dbReference type="PROSITE" id="PS51371"/>
    </source>
</evidence>
<keyword evidence="1 2" id="KW-0129">CBS domain</keyword>
<dbReference type="AlphaFoldDB" id="F2L5Y1"/>
<gene>
    <name evidence="4" type="ordered locus">TUZN_0943</name>
</gene>
<sequence length="139" mass="15049">MPKVLDLVKRRPVTARPEDSVGDVVRLMAENNIGSVVLVDGAGRPVGIVTERDVVRGLARGAGLQDAVRSIATMGDLVTARADEDIYVALRKMRGRGIRHLVVVDDSGVLVGVISVRDLLEDPALKHLGEKTWWPPPED</sequence>
<dbReference type="RefSeq" id="WP_013679762.1">
    <property type="nucleotide sequence ID" value="NC_015315.1"/>
</dbReference>
<feature type="domain" description="CBS" evidence="3">
    <location>
        <begin position="72"/>
        <end position="130"/>
    </location>
</feature>
<evidence type="ECO:0000256" key="2">
    <source>
        <dbReference type="PROSITE-ProRule" id="PRU00703"/>
    </source>
</evidence>
<evidence type="ECO:0000313" key="5">
    <source>
        <dbReference type="Proteomes" id="UP000008138"/>
    </source>
</evidence>
<evidence type="ECO:0000256" key="1">
    <source>
        <dbReference type="ARBA" id="ARBA00023122"/>
    </source>
</evidence>
<evidence type="ECO:0000313" key="4">
    <source>
        <dbReference type="EMBL" id="AEA12426.1"/>
    </source>
</evidence>
<name>F2L5Y1_THEU7</name>
<proteinExistence type="predicted"/>
<dbReference type="Gene3D" id="3.10.580.10">
    <property type="entry name" value="CBS-domain"/>
    <property type="match status" value="1"/>
</dbReference>
<reference evidence="4 5" key="1">
    <citation type="journal article" date="2011" name="J. Bacteriol.">
        <title>Complete genome sequence of the thermoacidophilic crenarchaeon Thermoproteus uzoniensis 768-20.</title>
        <authorList>
            <person name="Mardanov A.V."/>
            <person name="Gumerov V.M."/>
            <person name="Beletsky A.V."/>
            <person name="Prokofeva M.I."/>
            <person name="Bonch-Osmolovskaya E.A."/>
            <person name="Ravin N.V."/>
            <person name="Skryabin K.G."/>
        </authorList>
    </citation>
    <scope>NUCLEOTIDE SEQUENCE [LARGE SCALE GENOMIC DNA]</scope>
    <source>
        <strain evidence="4 5">768-20</strain>
    </source>
</reference>
<dbReference type="EMBL" id="CP002590">
    <property type="protein sequence ID" value="AEA12426.1"/>
    <property type="molecule type" value="Genomic_DNA"/>
</dbReference>
<dbReference type="KEGG" id="tuz:TUZN_0943"/>
<dbReference type="STRING" id="999630.TUZN_0943"/>
<organism evidence="4 5">
    <name type="scientific">Thermoproteus uzoniensis (strain 768-20)</name>
    <dbReference type="NCBI Taxonomy" id="999630"/>
    <lineage>
        <taxon>Archaea</taxon>
        <taxon>Thermoproteota</taxon>
        <taxon>Thermoprotei</taxon>
        <taxon>Thermoproteales</taxon>
        <taxon>Thermoproteaceae</taxon>
        <taxon>Thermoproteus</taxon>
    </lineage>
</organism>
<protein>
    <submittedName>
        <fullName evidence="4">Signal-transduction protein</fullName>
    </submittedName>
</protein>
<accession>F2L5Y1</accession>
<feature type="domain" description="CBS" evidence="3">
    <location>
        <begin position="8"/>
        <end position="64"/>
    </location>
</feature>
<dbReference type="SMART" id="SM00116">
    <property type="entry name" value="CBS"/>
    <property type="match status" value="2"/>
</dbReference>
<dbReference type="InterPro" id="IPR046342">
    <property type="entry name" value="CBS_dom_sf"/>
</dbReference>
<dbReference type="PANTHER" id="PTHR43080">
    <property type="entry name" value="CBS DOMAIN-CONTAINING PROTEIN CBSX3, MITOCHONDRIAL"/>
    <property type="match status" value="1"/>
</dbReference>
<dbReference type="eggNOG" id="arCOG00631">
    <property type="taxonomic scope" value="Archaea"/>
</dbReference>